<evidence type="ECO:0000256" key="1">
    <source>
        <dbReference type="RuleBase" id="RU365079"/>
    </source>
</evidence>
<evidence type="ECO:0000313" key="4">
    <source>
        <dbReference type="Proteomes" id="UP000078046"/>
    </source>
</evidence>
<proteinExistence type="inferred from homology"/>
<gene>
    <name evidence="3" type="ORF">A3Q56_02975</name>
</gene>
<dbReference type="GO" id="GO:0005744">
    <property type="term" value="C:TIM23 mitochondrial import inner membrane translocase complex"/>
    <property type="evidence" value="ECO:0007669"/>
    <property type="project" value="UniProtKB-UniRule"/>
</dbReference>
<evidence type="ECO:0000259" key="2">
    <source>
        <dbReference type="PROSITE" id="PS50969"/>
    </source>
</evidence>
<dbReference type="InterPro" id="IPR004274">
    <property type="entry name" value="FCP1_dom"/>
</dbReference>
<dbReference type="PROSITE" id="PS50969">
    <property type="entry name" value="FCP1"/>
    <property type="match status" value="1"/>
</dbReference>
<comment type="similarity">
    <text evidence="1">Belongs to the TIM50 family.</text>
</comment>
<dbReference type="InterPro" id="IPR023214">
    <property type="entry name" value="HAD_sf"/>
</dbReference>
<reference evidence="3 4" key="1">
    <citation type="submission" date="2016-04" db="EMBL/GenBank/DDBJ databases">
        <title>The genome of Intoshia linei affirms orthonectids as highly simplified spiralians.</title>
        <authorList>
            <person name="Mikhailov K.V."/>
            <person name="Slusarev G.S."/>
            <person name="Nikitin M.A."/>
            <person name="Logacheva M.D."/>
            <person name="Penin A."/>
            <person name="Aleoshin V."/>
            <person name="Panchin Y.V."/>
        </authorList>
    </citation>
    <scope>NUCLEOTIDE SEQUENCE [LARGE SCALE GENOMIC DNA]</scope>
    <source>
        <strain evidence="3">Intl2013</strain>
        <tissue evidence="3">Whole animal</tissue>
    </source>
</reference>
<feature type="domain" description="FCP1 homology" evidence="2">
    <location>
        <begin position="72"/>
        <end position="249"/>
    </location>
</feature>
<comment type="subunit">
    <text evidence="1">Component of the TIM23 complex.</text>
</comment>
<dbReference type="InterPro" id="IPR036412">
    <property type="entry name" value="HAD-like_sf"/>
</dbReference>
<accession>A0A177B6G2</accession>
<keyword evidence="1" id="KW-0811">Translocation</keyword>
<comment type="subcellular location">
    <subcellularLocation>
        <location evidence="1">Mitochondrion inner membrane</location>
        <topology evidence="1">Single-pass membrane protein</topology>
    </subcellularLocation>
</comment>
<organism evidence="3 4">
    <name type="scientific">Intoshia linei</name>
    <dbReference type="NCBI Taxonomy" id="1819745"/>
    <lineage>
        <taxon>Eukaryota</taxon>
        <taxon>Metazoa</taxon>
        <taxon>Spiralia</taxon>
        <taxon>Lophotrochozoa</taxon>
        <taxon>Mesozoa</taxon>
        <taxon>Orthonectida</taxon>
        <taxon>Rhopaluridae</taxon>
        <taxon>Intoshia</taxon>
    </lineage>
</organism>
<keyword evidence="1" id="KW-0809">Transit peptide</keyword>
<evidence type="ECO:0000313" key="3">
    <source>
        <dbReference type="EMBL" id="OAF69292.1"/>
    </source>
</evidence>
<dbReference type="Gene3D" id="3.40.50.1000">
    <property type="entry name" value="HAD superfamily/HAD-like"/>
    <property type="match status" value="1"/>
</dbReference>
<keyword evidence="4" id="KW-1185">Reference proteome</keyword>
<dbReference type="SMART" id="SM00577">
    <property type="entry name" value="CPDc"/>
    <property type="match status" value="1"/>
</dbReference>
<sequence>MKSTDIENFDVLLNNPLEFYHRYMTPYISVENPFGLTPRKSREYYFNFRREMGFICYIPIKRKHKKYIIDEKENKKYNLILDLDGTIIYSTKTRINDADFNIIVNKTIFHVKKRPFLEKFLQNLSNLYNMYLFTASGKEYADKVLNVIDPKNIFFKNRFYREHCRVFQKNVIKDLSKFKFNLSRTIIIDNCLKTMALNLFCYVRVLMLVCPSYRFQPLKHFENGIPINTWISDDGDIALNNLIPFLQHLCHAKKDVRPILYDKFHKKFFKKNYENKFSL</sequence>
<comment type="caution">
    <text evidence="3">The sequence shown here is derived from an EMBL/GenBank/DDBJ whole genome shotgun (WGS) entry which is preliminary data.</text>
</comment>
<dbReference type="AlphaFoldDB" id="A0A177B6G2"/>
<protein>
    <recommendedName>
        <fullName evidence="1">Mitochondrial import inner membrane translocase subunit TIM50</fullName>
    </recommendedName>
</protein>
<dbReference type="GO" id="GO:0015031">
    <property type="term" value="P:protein transport"/>
    <property type="evidence" value="ECO:0007669"/>
    <property type="project" value="UniProtKB-KW"/>
</dbReference>
<dbReference type="OrthoDB" id="277011at2759"/>
<keyword evidence="1" id="KW-0813">Transport</keyword>
<name>A0A177B6G2_9BILA</name>
<dbReference type="Pfam" id="PF03031">
    <property type="entry name" value="NIF"/>
    <property type="match status" value="2"/>
</dbReference>
<dbReference type="SUPFAM" id="SSF56784">
    <property type="entry name" value="HAD-like"/>
    <property type="match status" value="1"/>
</dbReference>
<dbReference type="EMBL" id="LWCA01000306">
    <property type="protein sequence ID" value="OAF69292.1"/>
    <property type="molecule type" value="Genomic_DNA"/>
</dbReference>
<keyword evidence="1" id="KW-0653">Protein transport</keyword>
<dbReference type="PANTHER" id="PTHR12210">
    <property type="entry name" value="DULLARD PROTEIN PHOSPHATASE"/>
    <property type="match status" value="1"/>
</dbReference>
<dbReference type="InterPro" id="IPR050365">
    <property type="entry name" value="TIM50"/>
</dbReference>
<dbReference type="Proteomes" id="UP000078046">
    <property type="component" value="Unassembled WGS sequence"/>
</dbReference>
<dbReference type="CDD" id="cd07521">
    <property type="entry name" value="HAD_FCP1-like"/>
    <property type="match status" value="1"/>
</dbReference>
<keyword evidence="1" id="KW-0496">Mitochondrion</keyword>
<comment type="function">
    <text evidence="1">Essential component of the TIM23 complex, a complex that mediates the translocation of transit peptide-containing proteins across the mitochondrial inner membrane.</text>
</comment>